<keyword evidence="1" id="KW-0433">Leucine-rich repeat</keyword>
<sequence length="1483" mass="168769">MSEIIKTAEGSMSEIQLAEENMSEKKMSGKKMDKGKMSRKEMPEDETSETKKEKKKMSWKERAKKKMSWKKIDKKKRSWKTIPKGPKISWKKIAWRPEFKKNLPSFSAIVSAAESAYENVEVKWLFDELKEVMYDRDDLQDEIATERLRRRLENKPQNIKTWLREIISTTLIERRWKEIVARIEYLQIQNKILGLPFLSLDRYSTTYAPTEHTQRYLIPVVKERFEDDFQVVYGRDEDQKAIIKLLLSDDVYADRMDVIPIAGVSGVGKTTLAGLVYKDNRVSKHFDLKGWVYVSDDFDVFRFTKTLLEVFTGQTSDNKDIGDLQVKLKESLYMKKCLLVLDDVCCEDSSVLAMMCEPLLAGAKGSKIVVTTQSASVASKMGTHTAHFLDPLRCKDSWMLFAKHAFDDTNNGSDPELEATGKQIVTKCDGLPLPIVTLGSMLRSDLKIHAWEAVLMKTPDSCTSNFIPVLLISYNSLPEHLKPCFAYCSIFPKGYEYEKEKLVLLWMAAGLLQHVVEGFEYINHSRPQKWLLWKLKPEIEEVGRKYFDYLTSRSFFQQSSANKSRFVMHPAMNDLARLVSGDFCSRLVNNKSQMVSPKVRHLSFSGDLNAERCKAICQETNLVRTLLSYKLPVAETACQLSELEDLFMALRHLRVLSLSHYHITELPDSIKKLKLLRYLDLSHTAITRFPDTVSTLYNLQTLLLSCCHSLAELPKNMGNLVNLRYLDIRETGLEEMPVKMGFLTSLQRLSNFVVGKDRGSKIVELGPLSNLQGTLHISQLQNVVSAEDACEAKLKNKAGLQMLGLEWSDGTVNSQNIRVALEQLEPHKNLKKLSIISYCGKSFPNWLGDSSFNLVFLHLSNCNSCSHLPSLGQLASLKELKVERMNRVKLVGLEFYGINYYRVKPFPSLERLDFQEMFEWKEWISPKIEGEEFPSLKWIRISGCPKLAKDLHLCLPPSAEVEISNSPLLNVPVRDDLQLHDGDKMQFENDDTVAGRPPMHRTEFSSQPMEHRTDVPSTSHSSPPEMSKLLTELAPSKLPVIVEKQLHEGHKSQFRRNEKLPDRPSSSREVESSQLVDTNEVQGTDVSMTEDSCAQHGGASENSPAATDRSSDTDTDDPINVWYDEESLDGISSPEQESWTVSEISQLKRLPPKLYDLKIEGSDALESLPEELMHNNNRYLRRLYIIGCHFLKSIHARSLPNSLKTLYISKCEKLEFLSSEGRISKHTSLEHLCIESSCDSLNSFPLAVFPKLRSLFIQGCANFNSISIGLEDHKYLDALEIRDCAQLKSFPEELRIPNLTSILLSNCKNLKALPGQLHSLTSLQSLFINECPELESFPEGGLPSSLNLFCIRSCHKLTPRIGWGLHQLNNFSRIEIEGGCRDLESFPEQNLLPMKLNSLQISRFPNLKILNNKGLQHLTSLETLKITGCGELQSLSDEGLPSSLSYLYISDCPLLKSKLHNKREEWYKIAHIPHIQIDGKVIS</sequence>
<evidence type="ECO:0000256" key="4">
    <source>
        <dbReference type="SAM" id="MobiDB-lite"/>
    </source>
</evidence>
<dbReference type="InterPro" id="IPR027417">
    <property type="entry name" value="P-loop_NTPase"/>
</dbReference>
<dbReference type="Gene3D" id="1.10.8.430">
    <property type="entry name" value="Helical domain of apoptotic protease-activating factors"/>
    <property type="match status" value="1"/>
</dbReference>
<feature type="compositionally biased region" description="Polar residues" evidence="4">
    <location>
        <begin position="1015"/>
        <end position="1024"/>
    </location>
</feature>
<dbReference type="InterPro" id="IPR036388">
    <property type="entry name" value="WH-like_DNA-bd_sf"/>
</dbReference>
<dbReference type="Proteomes" id="UP001280121">
    <property type="component" value="Unassembled WGS sequence"/>
</dbReference>
<feature type="region of interest" description="Disordered" evidence="4">
    <location>
        <begin position="1046"/>
        <end position="1120"/>
    </location>
</feature>
<evidence type="ECO:0000259" key="7">
    <source>
        <dbReference type="Pfam" id="PF23598"/>
    </source>
</evidence>
<dbReference type="InterPro" id="IPR055414">
    <property type="entry name" value="LRR_R13L4/SHOC2-like"/>
</dbReference>
<proteinExistence type="predicted"/>
<feature type="compositionally biased region" description="Polar residues" evidence="4">
    <location>
        <begin position="1072"/>
        <end position="1092"/>
    </location>
</feature>
<dbReference type="PANTHER" id="PTHR36766:SF51">
    <property type="entry name" value="DISEASE RESISTANCE RPP13-LIKE PROTEIN 1"/>
    <property type="match status" value="1"/>
</dbReference>
<feature type="region of interest" description="Disordered" evidence="4">
    <location>
        <begin position="987"/>
        <end position="1026"/>
    </location>
</feature>
<feature type="region of interest" description="Disordered" evidence="4">
    <location>
        <begin position="1"/>
        <end position="64"/>
    </location>
</feature>
<dbReference type="SUPFAM" id="SSF52540">
    <property type="entry name" value="P-loop containing nucleoside triphosphate hydrolases"/>
    <property type="match status" value="1"/>
</dbReference>
<evidence type="ECO:0008006" key="11">
    <source>
        <dbReference type="Google" id="ProtNLM"/>
    </source>
</evidence>
<name>A0AAD9TJH9_9ROSI</name>
<dbReference type="GO" id="GO:0006952">
    <property type="term" value="P:defense response"/>
    <property type="evidence" value="ECO:0007669"/>
    <property type="project" value="UniProtKB-KW"/>
</dbReference>
<reference evidence="9" key="1">
    <citation type="journal article" date="2023" name="Plant J.">
        <title>Genome sequences and population genomics provide insights into the demographic history, inbreeding, and mutation load of two 'living fossil' tree species of Dipteronia.</title>
        <authorList>
            <person name="Feng Y."/>
            <person name="Comes H.P."/>
            <person name="Chen J."/>
            <person name="Zhu S."/>
            <person name="Lu R."/>
            <person name="Zhang X."/>
            <person name="Li P."/>
            <person name="Qiu J."/>
            <person name="Olsen K.M."/>
            <person name="Qiu Y."/>
        </authorList>
    </citation>
    <scope>NUCLEOTIDE SEQUENCE</scope>
    <source>
        <strain evidence="9">KIB01</strain>
    </source>
</reference>
<protein>
    <recommendedName>
        <fullName evidence="11">Disease resistance protein</fullName>
    </recommendedName>
</protein>
<feature type="compositionally biased region" description="Basic and acidic residues" evidence="4">
    <location>
        <begin position="1046"/>
        <end position="1071"/>
    </location>
</feature>
<dbReference type="Gene3D" id="3.80.10.10">
    <property type="entry name" value="Ribonuclease Inhibitor"/>
    <property type="match status" value="3"/>
</dbReference>
<dbReference type="InterPro" id="IPR058922">
    <property type="entry name" value="WHD_DRP"/>
</dbReference>
<organism evidence="9 10">
    <name type="scientific">Dipteronia dyeriana</name>
    <dbReference type="NCBI Taxonomy" id="168575"/>
    <lineage>
        <taxon>Eukaryota</taxon>
        <taxon>Viridiplantae</taxon>
        <taxon>Streptophyta</taxon>
        <taxon>Embryophyta</taxon>
        <taxon>Tracheophyta</taxon>
        <taxon>Spermatophyta</taxon>
        <taxon>Magnoliopsida</taxon>
        <taxon>eudicotyledons</taxon>
        <taxon>Gunneridae</taxon>
        <taxon>Pentapetalae</taxon>
        <taxon>rosids</taxon>
        <taxon>malvids</taxon>
        <taxon>Sapindales</taxon>
        <taxon>Sapindaceae</taxon>
        <taxon>Hippocastanoideae</taxon>
        <taxon>Acereae</taxon>
        <taxon>Dipteronia</taxon>
    </lineage>
</organism>
<evidence type="ECO:0000313" key="9">
    <source>
        <dbReference type="EMBL" id="KAK2636921.1"/>
    </source>
</evidence>
<dbReference type="PROSITE" id="PS51450">
    <property type="entry name" value="LRR"/>
    <property type="match status" value="1"/>
</dbReference>
<dbReference type="Gene3D" id="1.10.10.10">
    <property type="entry name" value="Winged helix-like DNA-binding domain superfamily/Winged helix DNA-binding domain"/>
    <property type="match status" value="1"/>
</dbReference>
<dbReference type="InterPro" id="IPR001611">
    <property type="entry name" value="Leu-rich_rpt"/>
</dbReference>
<gene>
    <name evidence="9" type="ORF">Ddye_031713</name>
</gene>
<keyword evidence="2" id="KW-0677">Repeat</keyword>
<keyword evidence="10" id="KW-1185">Reference proteome</keyword>
<comment type="caution">
    <text evidence="9">The sequence shown here is derived from an EMBL/GenBank/DDBJ whole genome shotgun (WGS) entry which is preliminary data.</text>
</comment>
<dbReference type="Pfam" id="PF23598">
    <property type="entry name" value="LRR_14"/>
    <property type="match status" value="1"/>
</dbReference>
<dbReference type="Pfam" id="PF23559">
    <property type="entry name" value="WHD_DRP"/>
    <property type="match status" value="1"/>
</dbReference>
<dbReference type="EMBL" id="JANJYI010000009">
    <property type="protein sequence ID" value="KAK2636921.1"/>
    <property type="molecule type" value="Genomic_DNA"/>
</dbReference>
<evidence type="ECO:0000256" key="2">
    <source>
        <dbReference type="ARBA" id="ARBA00022737"/>
    </source>
</evidence>
<dbReference type="Gene3D" id="3.40.50.300">
    <property type="entry name" value="P-loop containing nucleotide triphosphate hydrolases"/>
    <property type="match status" value="1"/>
</dbReference>
<dbReference type="SMART" id="SM00369">
    <property type="entry name" value="LRR_TYP"/>
    <property type="match status" value="3"/>
</dbReference>
<feature type="domain" description="Disease resistance protein winged helix" evidence="6">
    <location>
        <begin position="538"/>
        <end position="576"/>
    </location>
</feature>
<dbReference type="PRINTS" id="PR00364">
    <property type="entry name" value="DISEASERSIST"/>
</dbReference>
<keyword evidence="3" id="KW-0611">Plant defense</keyword>
<evidence type="ECO:0000259" key="6">
    <source>
        <dbReference type="Pfam" id="PF23559"/>
    </source>
</evidence>
<dbReference type="InterPro" id="IPR032675">
    <property type="entry name" value="LRR_dom_sf"/>
</dbReference>
<feature type="domain" description="Disease resistance R13L4/SHOC-2-like LRR" evidence="7">
    <location>
        <begin position="648"/>
        <end position="702"/>
    </location>
</feature>
<evidence type="ECO:0000259" key="8">
    <source>
        <dbReference type="Pfam" id="PF25019"/>
    </source>
</evidence>
<evidence type="ECO:0000256" key="1">
    <source>
        <dbReference type="ARBA" id="ARBA00022614"/>
    </source>
</evidence>
<dbReference type="InterPro" id="IPR003591">
    <property type="entry name" value="Leu-rich_rpt_typical-subtyp"/>
</dbReference>
<accession>A0AAD9TJH9</accession>
<evidence type="ECO:0000256" key="3">
    <source>
        <dbReference type="ARBA" id="ARBA00022821"/>
    </source>
</evidence>
<feature type="domain" description="R13L1/DRL21-like LRR repeat region" evidence="8">
    <location>
        <begin position="762"/>
        <end position="885"/>
    </location>
</feature>
<dbReference type="SUPFAM" id="SSF52058">
    <property type="entry name" value="L domain-like"/>
    <property type="match status" value="2"/>
</dbReference>
<dbReference type="InterPro" id="IPR056789">
    <property type="entry name" value="LRR_R13L1-DRL21"/>
</dbReference>
<feature type="domain" description="NB-ARC" evidence="5">
    <location>
        <begin position="241"/>
        <end position="409"/>
    </location>
</feature>
<dbReference type="Pfam" id="PF00931">
    <property type="entry name" value="NB-ARC"/>
    <property type="match status" value="1"/>
</dbReference>
<feature type="compositionally biased region" description="Basic and acidic residues" evidence="4">
    <location>
        <begin position="22"/>
        <end position="61"/>
    </location>
</feature>
<dbReference type="PANTHER" id="PTHR36766">
    <property type="entry name" value="PLANT BROAD-SPECTRUM MILDEW RESISTANCE PROTEIN RPW8"/>
    <property type="match status" value="1"/>
</dbReference>
<dbReference type="InterPro" id="IPR002182">
    <property type="entry name" value="NB-ARC"/>
</dbReference>
<evidence type="ECO:0000259" key="5">
    <source>
        <dbReference type="Pfam" id="PF00931"/>
    </source>
</evidence>
<evidence type="ECO:0000313" key="10">
    <source>
        <dbReference type="Proteomes" id="UP001280121"/>
    </source>
</evidence>
<dbReference type="GO" id="GO:0043531">
    <property type="term" value="F:ADP binding"/>
    <property type="evidence" value="ECO:0007669"/>
    <property type="project" value="InterPro"/>
</dbReference>
<dbReference type="InterPro" id="IPR042197">
    <property type="entry name" value="Apaf_helical"/>
</dbReference>
<dbReference type="Pfam" id="PF25019">
    <property type="entry name" value="LRR_R13L1-DRL21"/>
    <property type="match status" value="1"/>
</dbReference>